<dbReference type="PANTHER" id="PTHR31970">
    <property type="match status" value="1"/>
</dbReference>
<feature type="transmembrane region" description="Helical" evidence="2">
    <location>
        <begin position="461"/>
        <end position="486"/>
    </location>
</feature>
<reference evidence="3" key="1">
    <citation type="submission" date="2021-01" db="EMBL/GenBank/DDBJ databases">
        <authorList>
            <person name="Corre E."/>
            <person name="Pelletier E."/>
            <person name="Niang G."/>
            <person name="Scheremetjew M."/>
            <person name="Finn R."/>
            <person name="Kale V."/>
            <person name="Holt S."/>
            <person name="Cochrane G."/>
            <person name="Meng A."/>
            <person name="Brown T."/>
            <person name="Cohen L."/>
        </authorList>
    </citation>
    <scope>NUCLEOTIDE SEQUENCE</scope>
    <source>
        <strain evidence="3">CCMP127</strain>
    </source>
</reference>
<feature type="transmembrane region" description="Helical" evidence="2">
    <location>
        <begin position="435"/>
        <end position="455"/>
    </location>
</feature>
<feature type="transmembrane region" description="Helical" evidence="2">
    <location>
        <begin position="135"/>
        <end position="156"/>
    </location>
</feature>
<dbReference type="InterPro" id="IPR031563">
    <property type="entry name" value="MOT1/MOT2"/>
</dbReference>
<feature type="transmembrane region" description="Helical" evidence="2">
    <location>
        <begin position="206"/>
        <end position="231"/>
    </location>
</feature>
<feature type="region of interest" description="Disordered" evidence="1">
    <location>
        <begin position="490"/>
        <end position="514"/>
    </location>
</feature>
<dbReference type="GO" id="GO:0015098">
    <property type="term" value="F:molybdate ion transmembrane transporter activity"/>
    <property type="evidence" value="ECO:0007669"/>
    <property type="project" value="InterPro"/>
</dbReference>
<proteinExistence type="predicted"/>
<dbReference type="PANTHER" id="PTHR31970:SF9">
    <property type="entry name" value="MOLYBDATE TRANSPORTER 2"/>
    <property type="match status" value="1"/>
</dbReference>
<sequence>MTMRAAAHLGNNVHATPTTAIMGDDVGPSSINDKEHNQSLDLETPLTATTIQDALVDDEVKRDNDVSNDDDEDPSLGFSHHHHMEPSWPPQHFSYHPRVRIPQLIATASWYELSGSLGDLGTFLPLVTALGQARAIHVGPALVYAGLANIVTGYVWDCPMPVQPMKSIAATALYAAWSAQTVTAAGIFMGVALTVLAVFPAALTWLVALVPMSVVAGMQVGVGLSLAIHGLEWLRQLPLWGVDSIVLGLLCGALTLVTLRPSDGSNTQHDGTTTRLPPRPPPPMALYLFGLASILAIVQLHSTTSDHESTTTNDDDTTTILDTHVWGVWALKGITVQDISRGFWEGAVPQLPLTLLNSVVSVCCLVDSLFPERRQQRPYNSISGSQQQILPPREVAASIGVINLLACPLGALPVCHGAGGLAAQYKFGARHGTSIVILGVCKITAAMVAGPTRLLRFLDALPLSILAVLILVAGHELAVTGLASIVPPENSRIAGREERQEDDSNDDDEDSNDNRRQISSFRTEVGVCLWTAAVIVGLHKTHYGALTGCVAYLLQGQGFVRLQSALCGGSQHVT</sequence>
<feature type="compositionally biased region" description="Acidic residues" evidence="1">
    <location>
        <begin position="500"/>
        <end position="511"/>
    </location>
</feature>
<keyword evidence="2" id="KW-0472">Membrane</keyword>
<feature type="transmembrane region" description="Helical" evidence="2">
    <location>
        <begin position="237"/>
        <end position="259"/>
    </location>
</feature>
<organism evidence="3">
    <name type="scientific">Amphora coffeiformis</name>
    <dbReference type="NCBI Taxonomy" id="265554"/>
    <lineage>
        <taxon>Eukaryota</taxon>
        <taxon>Sar</taxon>
        <taxon>Stramenopiles</taxon>
        <taxon>Ochrophyta</taxon>
        <taxon>Bacillariophyta</taxon>
        <taxon>Bacillariophyceae</taxon>
        <taxon>Bacillariophycidae</taxon>
        <taxon>Thalassiophysales</taxon>
        <taxon>Catenulaceae</taxon>
        <taxon>Amphora</taxon>
    </lineage>
</organism>
<accession>A0A7S3L4M4</accession>
<dbReference type="Pfam" id="PF16983">
    <property type="entry name" value="MFS_MOT1"/>
    <property type="match status" value="2"/>
</dbReference>
<dbReference type="AlphaFoldDB" id="A0A7S3L4M4"/>
<protein>
    <recommendedName>
        <fullName evidence="4">SLC26A/SulP transporter domain-containing protein</fullName>
    </recommendedName>
</protein>
<keyword evidence="2" id="KW-0812">Transmembrane</keyword>
<evidence type="ECO:0000313" key="3">
    <source>
        <dbReference type="EMBL" id="CAE0411587.1"/>
    </source>
</evidence>
<dbReference type="EMBL" id="HBIM01010642">
    <property type="protein sequence ID" value="CAE0411587.1"/>
    <property type="molecule type" value="Transcribed_RNA"/>
</dbReference>
<name>A0A7S3L4M4_9STRA</name>
<feature type="transmembrane region" description="Helical" evidence="2">
    <location>
        <begin position="176"/>
        <end position="199"/>
    </location>
</feature>
<evidence type="ECO:0000256" key="2">
    <source>
        <dbReference type="SAM" id="Phobius"/>
    </source>
</evidence>
<feature type="region of interest" description="Disordered" evidence="1">
    <location>
        <begin position="16"/>
        <end position="83"/>
    </location>
</feature>
<keyword evidence="2" id="KW-1133">Transmembrane helix</keyword>
<evidence type="ECO:0008006" key="4">
    <source>
        <dbReference type="Google" id="ProtNLM"/>
    </source>
</evidence>
<gene>
    <name evidence="3" type="ORF">ACOF00016_LOCUS8896</name>
</gene>
<evidence type="ECO:0000256" key="1">
    <source>
        <dbReference type="SAM" id="MobiDB-lite"/>
    </source>
</evidence>